<dbReference type="EMBL" id="MTSL01000137">
    <property type="protein sequence ID" value="PJF18168.1"/>
    <property type="molecule type" value="Genomic_DNA"/>
</dbReference>
<evidence type="ECO:0000256" key="3">
    <source>
        <dbReference type="ARBA" id="ARBA00022692"/>
    </source>
</evidence>
<feature type="transmembrane region" description="Helical" evidence="6">
    <location>
        <begin position="118"/>
        <end position="138"/>
    </location>
</feature>
<evidence type="ECO:0000256" key="4">
    <source>
        <dbReference type="ARBA" id="ARBA00022989"/>
    </source>
</evidence>
<feature type="transmembrane region" description="Helical" evidence="6">
    <location>
        <begin position="230"/>
        <end position="248"/>
    </location>
</feature>
<feature type="transmembrane region" description="Helical" evidence="6">
    <location>
        <begin position="201"/>
        <end position="218"/>
    </location>
</feature>
<evidence type="ECO:0000313" key="9">
    <source>
        <dbReference type="Proteomes" id="UP000240830"/>
    </source>
</evidence>
<name>A0A2H9TKB3_9FUNG</name>
<dbReference type="GO" id="GO:0015179">
    <property type="term" value="F:L-amino acid transmembrane transporter activity"/>
    <property type="evidence" value="ECO:0007669"/>
    <property type="project" value="TreeGrafter"/>
</dbReference>
<proteinExistence type="inferred from homology"/>
<dbReference type="GO" id="GO:0016020">
    <property type="term" value="C:membrane"/>
    <property type="evidence" value="ECO:0007669"/>
    <property type="project" value="UniProtKB-SubCell"/>
</dbReference>
<evidence type="ECO:0000256" key="5">
    <source>
        <dbReference type="ARBA" id="ARBA00023136"/>
    </source>
</evidence>
<feature type="transmembrane region" description="Helical" evidence="6">
    <location>
        <begin position="345"/>
        <end position="365"/>
    </location>
</feature>
<keyword evidence="9" id="KW-1185">Reference proteome</keyword>
<comment type="subcellular location">
    <subcellularLocation>
        <location evidence="1">Membrane</location>
        <topology evidence="1">Multi-pass membrane protein</topology>
    </subcellularLocation>
</comment>
<feature type="domain" description="Amino acid transporter transmembrane" evidence="7">
    <location>
        <begin position="83"/>
        <end position="435"/>
    </location>
</feature>
<sequence length="466" mass="50377">MNSKHSYDRLSAYDQISGNPQAHSTYDPVSVNPQAPSSYAQASANPPIHSVYDKAFAAPQTHSAYSLVKLVRSPHDLDSAHGTMSLWEATISLAKSAVGAGALFMPLCFLRLGLLGGLIGITLAMVLTVMSLTFLGIACQRTGATDYLQLANALGGPKLEFFTVICVVAVMFAPIIVYIRLSSAYLVNFLYHFCGISGEQHVVEVLLSIFVLWPMSWIRDGQKLAQFSSLGMLGMIYVAGLALFDFLLSSPWDFSTVQWFNYESTWKEAFGCLSMILFSFNCHFTLPTITRDLERPTAERNRSVIVASSCAAATFYLLIGISGYLQFGPQITGDMLAAKPSSPAYIIGQLSIAVVNVVSFPLIIIPVRGIIQWGCSKLGPFRPNSIAGSDALQGAAIILVGLITSSQFQSTAKVFDLIGSICGGPVTLLLPALFFRRSTGRINPTVLILYIFGLCMLFGGILCILL</sequence>
<dbReference type="Pfam" id="PF01490">
    <property type="entry name" value="Aa_trans"/>
    <property type="match status" value="1"/>
</dbReference>
<dbReference type="Proteomes" id="UP000240830">
    <property type="component" value="Unassembled WGS sequence"/>
</dbReference>
<dbReference type="PANTHER" id="PTHR22950">
    <property type="entry name" value="AMINO ACID TRANSPORTER"/>
    <property type="match status" value="1"/>
</dbReference>
<evidence type="ECO:0000259" key="7">
    <source>
        <dbReference type="Pfam" id="PF01490"/>
    </source>
</evidence>
<dbReference type="InterPro" id="IPR013057">
    <property type="entry name" value="AA_transpt_TM"/>
</dbReference>
<evidence type="ECO:0000256" key="2">
    <source>
        <dbReference type="ARBA" id="ARBA00008066"/>
    </source>
</evidence>
<comment type="similarity">
    <text evidence="2">Belongs to the amino acid/polyamine transporter 2 family.</text>
</comment>
<reference evidence="8 9" key="1">
    <citation type="submission" date="2016-10" db="EMBL/GenBank/DDBJ databases">
        <title>The genome of Paramicrosporidium saccamoebae is the missing link in understanding Cryptomycota and Microsporidia evolution.</title>
        <authorList>
            <person name="Quandt C.A."/>
            <person name="Beaudet D."/>
            <person name="Corsaro D."/>
            <person name="Michel R."/>
            <person name="Corradi N."/>
            <person name="James T."/>
        </authorList>
    </citation>
    <scope>NUCLEOTIDE SEQUENCE [LARGE SCALE GENOMIC DNA]</scope>
    <source>
        <strain evidence="8 9">KSL3</strain>
    </source>
</reference>
<feature type="transmembrane region" description="Helical" evidence="6">
    <location>
        <begin position="159"/>
        <end position="181"/>
    </location>
</feature>
<feature type="transmembrane region" description="Helical" evidence="6">
    <location>
        <begin position="268"/>
        <end position="284"/>
    </location>
</feature>
<organism evidence="8 9">
    <name type="scientific">Paramicrosporidium saccamoebae</name>
    <dbReference type="NCBI Taxonomy" id="1246581"/>
    <lineage>
        <taxon>Eukaryota</taxon>
        <taxon>Fungi</taxon>
        <taxon>Fungi incertae sedis</taxon>
        <taxon>Cryptomycota</taxon>
        <taxon>Cryptomycota incertae sedis</taxon>
        <taxon>Paramicrosporidium</taxon>
    </lineage>
</organism>
<dbReference type="OrthoDB" id="438545at2759"/>
<feature type="transmembrane region" description="Helical" evidence="6">
    <location>
        <begin position="304"/>
        <end position="325"/>
    </location>
</feature>
<evidence type="ECO:0000256" key="6">
    <source>
        <dbReference type="SAM" id="Phobius"/>
    </source>
</evidence>
<evidence type="ECO:0000313" key="8">
    <source>
        <dbReference type="EMBL" id="PJF18168.1"/>
    </source>
</evidence>
<keyword evidence="4 6" id="KW-1133">Transmembrane helix</keyword>
<dbReference type="STRING" id="1246581.A0A2H9TKB3"/>
<keyword evidence="3 6" id="KW-0812">Transmembrane</keyword>
<protein>
    <recommendedName>
        <fullName evidence="7">Amino acid transporter transmembrane domain-containing protein</fullName>
    </recommendedName>
</protein>
<dbReference type="AlphaFoldDB" id="A0A2H9TKB3"/>
<comment type="caution">
    <text evidence="8">The sequence shown here is derived from an EMBL/GenBank/DDBJ whole genome shotgun (WGS) entry which is preliminary data.</text>
</comment>
<evidence type="ECO:0000256" key="1">
    <source>
        <dbReference type="ARBA" id="ARBA00004141"/>
    </source>
</evidence>
<feature type="transmembrane region" description="Helical" evidence="6">
    <location>
        <begin position="417"/>
        <end position="435"/>
    </location>
</feature>
<gene>
    <name evidence="8" type="ORF">PSACC_02021</name>
</gene>
<feature type="transmembrane region" description="Helical" evidence="6">
    <location>
        <begin position="93"/>
        <end position="112"/>
    </location>
</feature>
<keyword evidence="5 6" id="KW-0472">Membrane</keyword>
<accession>A0A2H9TKB3</accession>
<feature type="transmembrane region" description="Helical" evidence="6">
    <location>
        <begin position="447"/>
        <end position="465"/>
    </location>
</feature>